<proteinExistence type="predicted"/>
<comment type="caution">
    <text evidence="1">The sequence shown here is derived from an EMBL/GenBank/DDBJ whole genome shotgun (WGS) entry which is preliminary data.</text>
</comment>
<accession>A0A8H6X8J0</accession>
<reference evidence="1" key="1">
    <citation type="submission" date="2020-05" db="EMBL/GenBank/DDBJ databases">
        <title>Mycena genomes resolve the evolution of fungal bioluminescence.</title>
        <authorList>
            <person name="Tsai I.J."/>
        </authorList>
    </citation>
    <scope>NUCLEOTIDE SEQUENCE</scope>
    <source>
        <strain evidence="1">160909Yilan</strain>
    </source>
</reference>
<dbReference type="AlphaFoldDB" id="A0A8H6X8J0"/>
<evidence type="ECO:0008006" key="3">
    <source>
        <dbReference type="Google" id="ProtNLM"/>
    </source>
</evidence>
<organism evidence="1 2">
    <name type="scientific">Mycena sanguinolenta</name>
    <dbReference type="NCBI Taxonomy" id="230812"/>
    <lineage>
        <taxon>Eukaryota</taxon>
        <taxon>Fungi</taxon>
        <taxon>Dikarya</taxon>
        <taxon>Basidiomycota</taxon>
        <taxon>Agaricomycotina</taxon>
        <taxon>Agaricomycetes</taxon>
        <taxon>Agaricomycetidae</taxon>
        <taxon>Agaricales</taxon>
        <taxon>Marasmiineae</taxon>
        <taxon>Mycenaceae</taxon>
        <taxon>Mycena</taxon>
    </lineage>
</organism>
<name>A0A8H6X8J0_9AGAR</name>
<dbReference type="OrthoDB" id="3010166at2759"/>
<keyword evidence="2" id="KW-1185">Reference proteome</keyword>
<protein>
    <recommendedName>
        <fullName evidence="3">F-box domain-containing protein</fullName>
    </recommendedName>
</protein>
<evidence type="ECO:0000313" key="2">
    <source>
        <dbReference type="Proteomes" id="UP000623467"/>
    </source>
</evidence>
<dbReference type="Proteomes" id="UP000623467">
    <property type="component" value="Unassembled WGS sequence"/>
</dbReference>
<sequence length="324" mass="35734">MSTAPQFPNETLVEIFEHAAKADLVALCVTSRLIGGLATRLLYRTIDLRSLAQLAALVDTIAPAECVLCRHVRRFGLGRRVPRSQQVGNWLAALLPRFHLLDALRLHHHAPDFDESVCFGNLRLFGGIAGLTNSTSLPRFLNRHPTLRCLTLRKGLVGQPPWDAVLHLPNLCEYFGDSSFLPSLDEASVRGVRDLEVSTAGGETDWEAVLARFGPLDYVGAEFVHDIAATLALVARICPQVKEVGVSSRSQAAELRDVANALKGYRALRSLAWDISSTCVGGADDLDTIQTLAAACPTLRRVTGRDRVWDMEWQMTEKDWSRKE</sequence>
<evidence type="ECO:0000313" key="1">
    <source>
        <dbReference type="EMBL" id="KAF7336573.1"/>
    </source>
</evidence>
<gene>
    <name evidence="1" type="ORF">MSAN_02289500</name>
</gene>
<dbReference type="EMBL" id="JACAZH010000036">
    <property type="protein sequence ID" value="KAF7336573.1"/>
    <property type="molecule type" value="Genomic_DNA"/>
</dbReference>